<feature type="compositionally biased region" description="Gly residues" evidence="1">
    <location>
        <begin position="58"/>
        <end position="68"/>
    </location>
</feature>
<comment type="caution">
    <text evidence="2">The sequence shown here is derived from an EMBL/GenBank/DDBJ whole genome shotgun (WGS) entry which is preliminary data.</text>
</comment>
<dbReference type="EMBL" id="NHYE01001325">
    <property type="protein sequence ID" value="PPQ96791.1"/>
    <property type="molecule type" value="Genomic_DNA"/>
</dbReference>
<keyword evidence="3" id="KW-1185">Reference proteome</keyword>
<gene>
    <name evidence="2" type="ORF">CVT26_006174</name>
</gene>
<dbReference type="AlphaFoldDB" id="A0A409Y1D4"/>
<evidence type="ECO:0000256" key="1">
    <source>
        <dbReference type="SAM" id="MobiDB-lite"/>
    </source>
</evidence>
<feature type="region of interest" description="Disordered" evidence="1">
    <location>
        <begin position="39"/>
        <end position="68"/>
    </location>
</feature>
<dbReference type="Proteomes" id="UP000284706">
    <property type="component" value="Unassembled WGS sequence"/>
</dbReference>
<sequence length="68" mass="7169">MSSNNASKKKKTKAQRCNICEDWASTGGGHVCKGAKELREWGGNSSRSAQVNKKSGNKGDGNKSGGKK</sequence>
<name>A0A409Y1D4_9AGAR</name>
<organism evidence="2 3">
    <name type="scientific">Gymnopilus dilepis</name>
    <dbReference type="NCBI Taxonomy" id="231916"/>
    <lineage>
        <taxon>Eukaryota</taxon>
        <taxon>Fungi</taxon>
        <taxon>Dikarya</taxon>
        <taxon>Basidiomycota</taxon>
        <taxon>Agaricomycotina</taxon>
        <taxon>Agaricomycetes</taxon>
        <taxon>Agaricomycetidae</taxon>
        <taxon>Agaricales</taxon>
        <taxon>Agaricineae</taxon>
        <taxon>Hymenogastraceae</taxon>
        <taxon>Gymnopilus</taxon>
    </lineage>
</organism>
<reference evidence="2 3" key="1">
    <citation type="journal article" date="2018" name="Evol. Lett.">
        <title>Horizontal gene cluster transfer increased hallucinogenic mushroom diversity.</title>
        <authorList>
            <person name="Reynolds H.T."/>
            <person name="Vijayakumar V."/>
            <person name="Gluck-Thaler E."/>
            <person name="Korotkin H.B."/>
            <person name="Matheny P.B."/>
            <person name="Slot J.C."/>
        </authorList>
    </citation>
    <scope>NUCLEOTIDE SEQUENCE [LARGE SCALE GENOMIC DNA]</scope>
    <source>
        <strain evidence="2 3">SRW20</strain>
    </source>
</reference>
<accession>A0A409Y1D4</accession>
<evidence type="ECO:0000313" key="3">
    <source>
        <dbReference type="Proteomes" id="UP000284706"/>
    </source>
</evidence>
<proteinExistence type="predicted"/>
<evidence type="ECO:0000313" key="2">
    <source>
        <dbReference type="EMBL" id="PPQ96791.1"/>
    </source>
</evidence>
<dbReference type="InParanoid" id="A0A409Y1D4"/>
<protein>
    <submittedName>
        <fullName evidence="2">Uncharacterized protein</fullName>
    </submittedName>
</protein>